<sequence length="207" mass="23904">MSEKQKEQQKRARRAASDLNRWSGQFRLGSCRIETPEQRLKETAYLTNVISFMFSGNQARIGSKLEEIAAFVRSEGSECRYAPDVVGSFADRLFFAAECEKDPMNNCPWRQCLEKIRSQPRMFAFGKSLWARNPERRHEWAIDLDALKRDVWGDEETSTSTVGTLVYEFRKQLKAAKVPLTISVHDTYENRRVSCTLPDDFEFTLSG</sequence>
<proteinExistence type="predicted"/>
<protein>
    <submittedName>
        <fullName evidence="1">Uncharacterized protein</fullName>
    </submittedName>
</protein>
<evidence type="ECO:0000313" key="2">
    <source>
        <dbReference type="Proteomes" id="UP001430306"/>
    </source>
</evidence>
<gene>
    <name evidence="1" type="ORF">LOC71_12175</name>
</gene>
<reference evidence="1" key="1">
    <citation type="submission" date="2021-11" db="EMBL/GenBank/DDBJ databases">
        <title>Genome sequence.</title>
        <authorList>
            <person name="Sun Q."/>
        </authorList>
    </citation>
    <scope>NUCLEOTIDE SEQUENCE</scope>
    <source>
        <strain evidence="1">JC740</strain>
    </source>
</reference>
<dbReference type="EMBL" id="JAJKFW010000022">
    <property type="protein sequence ID" value="MCC9643034.1"/>
    <property type="molecule type" value="Genomic_DNA"/>
</dbReference>
<keyword evidence="2" id="KW-1185">Reference proteome</keyword>
<dbReference type="RefSeq" id="WP_230273947.1">
    <property type="nucleotide sequence ID" value="NZ_JAJKFW010000022.1"/>
</dbReference>
<name>A0ABS8NHI9_9BACT</name>
<dbReference type="Proteomes" id="UP001430306">
    <property type="component" value="Unassembled WGS sequence"/>
</dbReference>
<comment type="caution">
    <text evidence="1">The sequence shown here is derived from an EMBL/GenBank/DDBJ whole genome shotgun (WGS) entry which is preliminary data.</text>
</comment>
<accession>A0ABS8NHI9</accession>
<organism evidence="1 2">
    <name type="scientific">Rhodopirellula halodulae</name>
    <dbReference type="NCBI Taxonomy" id="2894198"/>
    <lineage>
        <taxon>Bacteria</taxon>
        <taxon>Pseudomonadati</taxon>
        <taxon>Planctomycetota</taxon>
        <taxon>Planctomycetia</taxon>
        <taxon>Pirellulales</taxon>
        <taxon>Pirellulaceae</taxon>
        <taxon>Rhodopirellula</taxon>
    </lineage>
</organism>
<evidence type="ECO:0000313" key="1">
    <source>
        <dbReference type="EMBL" id="MCC9643034.1"/>
    </source>
</evidence>